<dbReference type="SUPFAM" id="SSF51905">
    <property type="entry name" value="FAD/NAD(P)-binding domain"/>
    <property type="match status" value="1"/>
</dbReference>
<sequence length="206" mass="22212">MTAGEIAVIGSGIGGLAAAIALRAKGLSVRVYEQAGSLSEIGAGVSLGANGMRVLDALGLGGPVRAVSSNLARICFHHWRTGAVDYQHPMGDWYEQRFGGPFLGIHRADFHRVLRSAFDSLVHLNHRCTGIRETTDGVQMLFADGSSTRRWSRGFTAPTPSATGEEPVGPARHDRRHFTAPLVMPEMIRRWAIANVTISGRLIRST</sequence>
<dbReference type="AlphaFoldDB" id="A0A1H1Z1C5"/>
<dbReference type="Gene3D" id="3.50.50.60">
    <property type="entry name" value="FAD/NAD(P)-binding domain"/>
    <property type="match status" value="1"/>
</dbReference>
<evidence type="ECO:0000313" key="8">
    <source>
        <dbReference type="Proteomes" id="UP000198688"/>
    </source>
</evidence>
<evidence type="ECO:0000256" key="3">
    <source>
        <dbReference type="ARBA" id="ARBA00022827"/>
    </source>
</evidence>
<comment type="cofactor">
    <cofactor evidence="1">
        <name>FAD</name>
        <dbReference type="ChEBI" id="CHEBI:57692"/>
    </cofactor>
</comment>
<evidence type="ECO:0000256" key="1">
    <source>
        <dbReference type="ARBA" id="ARBA00001974"/>
    </source>
</evidence>
<dbReference type="PANTHER" id="PTHR13789">
    <property type="entry name" value="MONOOXYGENASE"/>
    <property type="match status" value="1"/>
</dbReference>
<gene>
    <name evidence="7" type="ORF">SAMN04489716_3092</name>
</gene>
<dbReference type="InterPro" id="IPR036188">
    <property type="entry name" value="FAD/NAD-bd_sf"/>
</dbReference>
<reference evidence="7 8" key="1">
    <citation type="submission" date="2016-10" db="EMBL/GenBank/DDBJ databases">
        <authorList>
            <person name="de Groot N.N."/>
        </authorList>
    </citation>
    <scope>NUCLEOTIDE SEQUENCE [LARGE SCALE GENOMIC DNA]</scope>
    <source>
        <strain evidence="7 8">DSM 43941</strain>
    </source>
</reference>
<keyword evidence="5" id="KW-0503">Monooxygenase</keyword>
<feature type="region of interest" description="Disordered" evidence="6">
    <location>
        <begin position="154"/>
        <end position="173"/>
    </location>
</feature>
<organism evidence="7 8">
    <name type="scientific">Actinoplanes derwentensis</name>
    <dbReference type="NCBI Taxonomy" id="113562"/>
    <lineage>
        <taxon>Bacteria</taxon>
        <taxon>Bacillati</taxon>
        <taxon>Actinomycetota</taxon>
        <taxon>Actinomycetes</taxon>
        <taxon>Micromonosporales</taxon>
        <taxon>Micromonosporaceae</taxon>
        <taxon>Actinoplanes</taxon>
    </lineage>
</organism>
<dbReference type="PRINTS" id="PR00411">
    <property type="entry name" value="PNDRDTASEI"/>
</dbReference>
<keyword evidence="2" id="KW-0285">Flavoprotein</keyword>
<keyword evidence="8" id="KW-1185">Reference proteome</keyword>
<dbReference type="Pfam" id="PF13450">
    <property type="entry name" value="NAD_binding_8"/>
    <property type="match status" value="1"/>
</dbReference>
<evidence type="ECO:0000256" key="2">
    <source>
        <dbReference type="ARBA" id="ARBA00022630"/>
    </source>
</evidence>
<accession>A0A1H1Z1C5</accession>
<name>A0A1H1Z1C5_9ACTN</name>
<proteinExistence type="predicted"/>
<evidence type="ECO:0000256" key="6">
    <source>
        <dbReference type="SAM" id="MobiDB-lite"/>
    </source>
</evidence>
<evidence type="ECO:0000256" key="4">
    <source>
        <dbReference type="ARBA" id="ARBA00023002"/>
    </source>
</evidence>
<dbReference type="InterPro" id="IPR050493">
    <property type="entry name" value="FAD-dep_Monooxygenase_BioMet"/>
</dbReference>
<dbReference type="RefSeq" id="WP_157751592.1">
    <property type="nucleotide sequence ID" value="NZ_BOMJ01000001.1"/>
</dbReference>
<dbReference type="OrthoDB" id="4568714at2"/>
<dbReference type="GO" id="GO:0004497">
    <property type="term" value="F:monooxygenase activity"/>
    <property type="evidence" value="ECO:0007669"/>
    <property type="project" value="UniProtKB-KW"/>
</dbReference>
<protein>
    <submittedName>
        <fullName evidence="7">NAD(P)-binding Rossmann-like domain-containing protein</fullName>
    </submittedName>
</protein>
<keyword evidence="3" id="KW-0274">FAD</keyword>
<keyword evidence="4" id="KW-0560">Oxidoreductase</keyword>
<evidence type="ECO:0000313" key="7">
    <source>
        <dbReference type="EMBL" id="SDT27500.1"/>
    </source>
</evidence>
<dbReference type="STRING" id="113562.SAMN04489716_3092"/>
<evidence type="ECO:0000256" key="5">
    <source>
        <dbReference type="ARBA" id="ARBA00023033"/>
    </source>
</evidence>
<dbReference type="PANTHER" id="PTHR13789:SF318">
    <property type="entry name" value="GERANYLGERANYL DIPHOSPHATE REDUCTASE"/>
    <property type="match status" value="1"/>
</dbReference>
<dbReference type="EMBL" id="LT629758">
    <property type="protein sequence ID" value="SDT27500.1"/>
    <property type="molecule type" value="Genomic_DNA"/>
</dbReference>
<dbReference type="Proteomes" id="UP000198688">
    <property type="component" value="Chromosome I"/>
</dbReference>